<gene>
    <name evidence="4" type="ORF">ADN00_12930</name>
</gene>
<keyword evidence="5" id="KW-1185">Reference proteome</keyword>
<organism evidence="4 5">
    <name type="scientific">Ornatilinea apprima</name>
    <dbReference type="NCBI Taxonomy" id="1134406"/>
    <lineage>
        <taxon>Bacteria</taxon>
        <taxon>Bacillati</taxon>
        <taxon>Chloroflexota</taxon>
        <taxon>Anaerolineae</taxon>
        <taxon>Anaerolineales</taxon>
        <taxon>Anaerolineaceae</taxon>
        <taxon>Ornatilinea</taxon>
    </lineage>
</organism>
<dbReference type="AlphaFoldDB" id="A0A0P6XSD2"/>
<evidence type="ECO:0000313" key="5">
    <source>
        <dbReference type="Proteomes" id="UP000050417"/>
    </source>
</evidence>
<sequence>MYQTLILVGNLGKEPEMRYTPTEQPVTTLSVAANRRHTSNGGQPVKETTWFRVTVWGKQAETCNQFLHKGSKVLIEGRLTPDPDTGGPRVWESNGKHGASYEVAASIVRFLSGREDGEEGETVGNFDNDIAF</sequence>
<name>A0A0P6XSD2_9CHLR</name>
<reference evidence="4 5" key="1">
    <citation type="submission" date="2015-07" db="EMBL/GenBank/DDBJ databases">
        <title>Genome sequence of Ornatilinea apprima DSM 23815.</title>
        <authorList>
            <person name="Hemp J."/>
            <person name="Ward L.M."/>
            <person name="Pace L.A."/>
            <person name="Fischer W.W."/>
        </authorList>
    </citation>
    <scope>NUCLEOTIDE SEQUENCE [LARGE SCALE GENOMIC DNA]</scope>
    <source>
        <strain evidence="4 5">P3M-1</strain>
    </source>
</reference>
<keyword evidence="1 2" id="KW-0238">DNA-binding</keyword>
<dbReference type="OrthoDB" id="9809878at2"/>
<proteinExistence type="inferred from homology"/>
<dbReference type="GO" id="GO:0003697">
    <property type="term" value="F:single-stranded DNA binding"/>
    <property type="evidence" value="ECO:0007669"/>
    <property type="project" value="UniProtKB-UniRule"/>
</dbReference>
<evidence type="ECO:0000256" key="1">
    <source>
        <dbReference type="ARBA" id="ARBA00023125"/>
    </source>
</evidence>
<dbReference type="GO" id="GO:0009295">
    <property type="term" value="C:nucleoid"/>
    <property type="evidence" value="ECO:0007669"/>
    <property type="project" value="TreeGrafter"/>
</dbReference>
<dbReference type="SUPFAM" id="SSF50249">
    <property type="entry name" value="Nucleic acid-binding proteins"/>
    <property type="match status" value="1"/>
</dbReference>
<comment type="caution">
    <text evidence="4">The sequence shown here is derived from an EMBL/GenBank/DDBJ whole genome shotgun (WGS) entry which is preliminary data.</text>
</comment>
<evidence type="ECO:0000256" key="2">
    <source>
        <dbReference type="HAMAP-Rule" id="MF_00984"/>
    </source>
</evidence>
<dbReference type="STRING" id="1134406.ADN00_12930"/>
<protein>
    <recommendedName>
        <fullName evidence="2 3">Single-stranded DNA-binding protein</fullName>
        <shortName evidence="2">SSB</shortName>
    </recommendedName>
</protein>
<dbReference type="CDD" id="cd04496">
    <property type="entry name" value="SSB_OBF"/>
    <property type="match status" value="1"/>
</dbReference>
<comment type="caution">
    <text evidence="2">Lacks conserved residue(s) required for the propagation of feature annotation.</text>
</comment>
<dbReference type="RefSeq" id="WP_075063436.1">
    <property type="nucleotide sequence ID" value="NZ_LGCL01000027.1"/>
</dbReference>
<dbReference type="InterPro" id="IPR012340">
    <property type="entry name" value="NA-bd_OB-fold"/>
</dbReference>
<dbReference type="PIRSF" id="PIRSF002070">
    <property type="entry name" value="SSB"/>
    <property type="match status" value="1"/>
</dbReference>
<dbReference type="PANTHER" id="PTHR10302:SF27">
    <property type="entry name" value="SINGLE-STRANDED DNA-BINDING PROTEIN"/>
    <property type="match status" value="1"/>
</dbReference>
<dbReference type="PROSITE" id="PS50935">
    <property type="entry name" value="SSB"/>
    <property type="match status" value="1"/>
</dbReference>
<dbReference type="Gene3D" id="2.40.50.140">
    <property type="entry name" value="Nucleic acid-binding proteins"/>
    <property type="match status" value="1"/>
</dbReference>
<dbReference type="EMBL" id="LGCL01000027">
    <property type="protein sequence ID" value="KPL75540.1"/>
    <property type="molecule type" value="Genomic_DNA"/>
</dbReference>
<accession>A0A0P6XSD2</accession>
<comment type="subunit">
    <text evidence="2">Homotetramer.</text>
</comment>
<dbReference type="InterPro" id="IPR000424">
    <property type="entry name" value="Primosome_PriB/ssb"/>
</dbReference>
<evidence type="ECO:0000256" key="3">
    <source>
        <dbReference type="PIRNR" id="PIRNR002070"/>
    </source>
</evidence>
<dbReference type="InterPro" id="IPR011344">
    <property type="entry name" value="ssDNA-bd"/>
</dbReference>
<dbReference type="NCBIfam" id="TIGR00621">
    <property type="entry name" value="ssb"/>
    <property type="match status" value="1"/>
</dbReference>
<dbReference type="GO" id="GO:0006260">
    <property type="term" value="P:DNA replication"/>
    <property type="evidence" value="ECO:0007669"/>
    <property type="project" value="InterPro"/>
</dbReference>
<evidence type="ECO:0000313" key="4">
    <source>
        <dbReference type="EMBL" id="KPL75540.1"/>
    </source>
</evidence>
<dbReference type="HAMAP" id="MF_00984">
    <property type="entry name" value="SSB"/>
    <property type="match status" value="1"/>
</dbReference>
<dbReference type="Proteomes" id="UP000050417">
    <property type="component" value="Unassembled WGS sequence"/>
</dbReference>
<dbReference type="PANTHER" id="PTHR10302">
    <property type="entry name" value="SINGLE-STRANDED DNA-BINDING PROTEIN"/>
    <property type="match status" value="1"/>
</dbReference>
<dbReference type="PATRIC" id="fig|1134406.4.peg.1281"/>
<dbReference type="Pfam" id="PF00436">
    <property type="entry name" value="SSB"/>
    <property type="match status" value="1"/>
</dbReference>